<evidence type="ECO:0000256" key="1">
    <source>
        <dbReference type="SAM" id="MobiDB-lite"/>
    </source>
</evidence>
<organism evidence="2 3">
    <name type="scientific">Triparma retinervis</name>
    <dbReference type="NCBI Taxonomy" id="2557542"/>
    <lineage>
        <taxon>Eukaryota</taxon>
        <taxon>Sar</taxon>
        <taxon>Stramenopiles</taxon>
        <taxon>Ochrophyta</taxon>
        <taxon>Bolidophyceae</taxon>
        <taxon>Parmales</taxon>
        <taxon>Triparmaceae</taxon>
        <taxon>Triparma</taxon>
    </lineage>
</organism>
<accession>A0A9W7AC57</accession>
<feature type="non-terminal residue" evidence="2">
    <location>
        <position position="238"/>
    </location>
</feature>
<sequence>MLAEDLRNAAIILSSPLASNPGSASAISEYIRTLSHYLSRRCSQPGSFQRSLAHRILRMSQVHEALGRSTDKKASRSQNQRAVTALVALSSVRGQASDILLLVTVLLGVGVNLHSPPPLEQTSSPPRPFGPPGGDPGEGQDPVPGSTRQHSGPAHAEREDNGGDGGDGGTPHTTGRTMRDDEKGGRREGERGEEYQWRETPTSKPKLGGDDSDGGPGGVMDKGTRKKMEAKKRMRMNK</sequence>
<feature type="compositionally biased region" description="Pro residues" evidence="1">
    <location>
        <begin position="116"/>
        <end position="134"/>
    </location>
</feature>
<feature type="compositionally biased region" description="Basic residues" evidence="1">
    <location>
        <begin position="228"/>
        <end position="238"/>
    </location>
</feature>
<reference evidence="2" key="1">
    <citation type="submission" date="2022-07" db="EMBL/GenBank/DDBJ databases">
        <title>Genome analysis of Parmales, a sister group of diatoms, reveals the evolutionary specialization of diatoms from phago-mixotrophs to photoautotrophs.</title>
        <authorList>
            <person name="Ban H."/>
            <person name="Sato S."/>
            <person name="Yoshikawa S."/>
            <person name="Kazumasa Y."/>
            <person name="Nakamura Y."/>
            <person name="Ichinomiya M."/>
            <person name="Saitoh K."/>
            <person name="Sato N."/>
            <person name="Blanc-Mathieu R."/>
            <person name="Endo H."/>
            <person name="Kuwata A."/>
            <person name="Ogata H."/>
        </authorList>
    </citation>
    <scope>NUCLEOTIDE SEQUENCE</scope>
</reference>
<keyword evidence="3" id="KW-1185">Reference proteome</keyword>
<gene>
    <name evidence="2" type="ORF">TrRE_jg1446</name>
</gene>
<feature type="region of interest" description="Disordered" evidence="1">
    <location>
        <begin position="116"/>
        <end position="238"/>
    </location>
</feature>
<proteinExistence type="predicted"/>
<evidence type="ECO:0000313" key="3">
    <source>
        <dbReference type="Proteomes" id="UP001165082"/>
    </source>
</evidence>
<name>A0A9W7AC57_9STRA</name>
<protein>
    <submittedName>
        <fullName evidence="2">Uncharacterized protein</fullName>
    </submittedName>
</protein>
<dbReference type="EMBL" id="BRXZ01002589">
    <property type="protein sequence ID" value="GMH65664.1"/>
    <property type="molecule type" value="Genomic_DNA"/>
</dbReference>
<comment type="caution">
    <text evidence="2">The sequence shown here is derived from an EMBL/GenBank/DDBJ whole genome shotgun (WGS) entry which is preliminary data.</text>
</comment>
<dbReference type="AlphaFoldDB" id="A0A9W7AC57"/>
<evidence type="ECO:0000313" key="2">
    <source>
        <dbReference type="EMBL" id="GMH65664.1"/>
    </source>
</evidence>
<dbReference type="Proteomes" id="UP001165082">
    <property type="component" value="Unassembled WGS sequence"/>
</dbReference>
<feature type="compositionally biased region" description="Basic and acidic residues" evidence="1">
    <location>
        <begin position="177"/>
        <end position="197"/>
    </location>
</feature>